<dbReference type="GO" id="GO:0006281">
    <property type="term" value="P:DNA repair"/>
    <property type="evidence" value="ECO:0007669"/>
    <property type="project" value="TreeGrafter"/>
</dbReference>
<dbReference type="PANTHER" id="PTHR12083:SF9">
    <property type="entry name" value="BIFUNCTIONAL POLYNUCLEOTIDE PHOSPHATASE_KINASE"/>
    <property type="match status" value="1"/>
</dbReference>
<dbReference type="GO" id="GO:0003690">
    <property type="term" value="F:double-stranded DNA binding"/>
    <property type="evidence" value="ECO:0007669"/>
    <property type="project" value="TreeGrafter"/>
</dbReference>
<protein>
    <recommendedName>
        <fullName evidence="4">P-loop containing nucleoside triphosphate hydrolase protein</fullName>
    </recommendedName>
</protein>
<dbReference type="InterPro" id="IPR027417">
    <property type="entry name" value="P-loop_NTPase"/>
</dbReference>
<comment type="caution">
    <text evidence="2">The sequence shown here is derived from an EMBL/GenBank/DDBJ whole genome shotgun (WGS) entry which is preliminary data.</text>
</comment>
<dbReference type="AlphaFoldDB" id="A0A9P5XDF2"/>
<dbReference type="GO" id="GO:0046403">
    <property type="term" value="F:polynucleotide 3'-phosphatase activity"/>
    <property type="evidence" value="ECO:0007669"/>
    <property type="project" value="TreeGrafter"/>
</dbReference>
<sequence>MENFENEGEFETQDKIVLILCGLIASGKSTFAEALQIHFPQFRRCNQDDLGSRQAVERAAREFLDLGYSVCIDRTNFDAAQRSHWIKIAHEFPGTLVWVIVFDTPYEICAERLRQRTSHPTIQSAEQGLRILSRFAHDFRHPDPREGYDHILYLTQSDTPISRCPATYYIKSEISAILRRVRGSPVMIPPPISSPIISTTSRRSDFSDSISISAVLGGSTTSSPQHGYGYRSPASRGRNATLGHSGNQAKLGHSARPNLYDRGRGLGKHGTNVGYYQHNGGPAPKFGDNSKPGQGRGRGGYGGAGSGYLSRSQPQHQSAVYTGTSVAVRGEIAPLAAGSGTPPESTAHFGADGNYSLMSARQKPGITSEDPGSYYHQGSSSAPSASSRTQRADASANWRRREQ</sequence>
<keyword evidence="3" id="KW-1185">Reference proteome</keyword>
<evidence type="ECO:0000256" key="1">
    <source>
        <dbReference type="SAM" id="MobiDB-lite"/>
    </source>
</evidence>
<accession>A0A9P5XDF2</accession>
<dbReference type="Gene3D" id="3.40.50.300">
    <property type="entry name" value="P-loop containing nucleotide triphosphate hydrolases"/>
    <property type="match status" value="1"/>
</dbReference>
<dbReference type="SUPFAM" id="SSF52540">
    <property type="entry name" value="P-loop containing nucleoside triphosphate hydrolases"/>
    <property type="match status" value="1"/>
</dbReference>
<dbReference type="GO" id="GO:0046404">
    <property type="term" value="F:ATP-dependent polydeoxyribonucleotide 5'-hydroxyl-kinase activity"/>
    <property type="evidence" value="ECO:0007669"/>
    <property type="project" value="TreeGrafter"/>
</dbReference>
<organism evidence="2 3">
    <name type="scientific">Macrolepiota fuliginosa MF-IS2</name>
    <dbReference type="NCBI Taxonomy" id="1400762"/>
    <lineage>
        <taxon>Eukaryota</taxon>
        <taxon>Fungi</taxon>
        <taxon>Dikarya</taxon>
        <taxon>Basidiomycota</taxon>
        <taxon>Agaricomycotina</taxon>
        <taxon>Agaricomycetes</taxon>
        <taxon>Agaricomycetidae</taxon>
        <taxon>Agaricales</taxon>
        <taxon>Agaricineae</taxon>
        <taxon>Agaricaceae</taxon>
        <taxon>Macrolepiota</taxon>
    </lineage>
</organism>
<feature type="compositionally biased region" description="Gly residues" evidence="1">
    <location>
        <begin position="294"/>
        <end position="306"/>
    </location>
</feature>
<evidence type="ECO:0000313" key="2">
    <source>
        <dbReference type="EMBL" id="KAF9447515.1"/>
    </source>
</evidence>
<name>A0A9P5XDF2_9AGAR</name>
<feature type="region of interest" description="Disordered" evidence="1">
    <location>
        <begin position="335"/>
        <end position="403"/>
    </location>
</feature>
<reference evidence="2" key="1">
    <citation type="submission" date="2020-11" db="EMBL/GenBank/DDBJ databases">
        <authorList>
            <consortium name="DOE Joint Genome Institute"/>
            <person name="Ahrendt S."/>
            <person name="Riley R."/>
            <person name="Andreopoulos W."/>
            <person name="Labutti K."/>
            <person name="Pangilinan J."/>
            <person name="Ruiz-Duenas F.J."/>
            <person name="Barrasa J.M."/>
            <person name="Sanchez-Garcia M."/>
            <person name="Camarero S."/>
            <person name="Miyauchi S."/>
            <person name="Serrano A."/>
            <person name="Linde D."/>
            <person name="Babiker R."/>
            <person name="Drula E."/>
            <person name="Ayuso-Fernandez I."/>
            <person name="Pacheco R."/>
            <person name="Padilla G."/>
            <person name="Ferreira P."/>
            <person name="Barriuso J."/>
            <person name="Kellner H."/>
            <person name="Castanera R."/>
            <person name="Alfaro M."/>
            <person name="Ramirez L."/>
            <person name="Pisabarro A.G."/>
            <person name="Kuo A."/>
            <person name="Tritt A."/>
            <person name="Lipzen A."/>
            <person name="He G."/>
            <person name="Yan M."/>
            <person name="Ng V."/>
            <person name="Cullen D."/>
            <person name="Martin F."/>
            <person name="Rosso M.-N."/>
            <person name="Henrissat B."/>
            <person name="Hibbett D."/>
            <person name="Martinez A.T."/>
            <person name="Grigoriev I.V."/>
        </authorList>
    </citation>
    <scope>NUCLEOTIDE SEQUENCE</scope>
    <source>
        <strain evidence="2">MF-IS2</strain>
    </source>
</reference>
<evidence type="ECO:0000313" key="3">
    <source>
        <dbReference type="Proteomes" id="UP000807342"/>
    </source>
</evidence>
<gene>
    <name evidence="2" type="ORF">P691DRAFT_706666</name>
</gene>
<dbReference type="Proteomes" id="UP000807342">
    <property type="component" value="Unassembled WGS sequence"/>
</dbReference>
<evidence type="ECO:0008006" key="4">
    <source>
        <dbReference type="Google" id="ProtNLM"/>
    </source>
</evidence>
<dbReference type="EMBL" id="MU151196">
    <property type="protein sequence ID" value="KAF9447515.1"/>
    <property type="molecule type" value="Genomic_DNA"/>
</dbReference>
<feature type="region of interest" description="Disordered" evidence="1">
    <location>
        <begin position="217"/>
        <end position="320"/>
    </location>
</feature>
<proteinExistence type="predicted"/>
<dbReference type="PANTHER" id="PTHR12083">
    <property type="entry name" value="BIFUNCTIONAL POLYNUCLEOTIDE PHOSPHATASE/KINASE"/>
    <property type="match status" value="1"/>
</dbReference>
<dbReference type="Pfam" id="PF13671">
    <property type="entry name" value="AAA_33"/>
    <property type="match status" value="1"/>
</dbReference>
<dbReference type="OrthoDB" id="3512845at2759"/>